<feature type="region of interest" description="Disordered" evidence="6">
    <location>
        <begin position="331"/>
        <end position="352"/>
    </location>
</feature>
<dbReference type="Gramene" id="PAN45721">
    <property type="protein sequence ID" value="PAN45721"/>
    <property type="gene ID" value="PAHAL_9G137400"/>
</dbReference>
<keyword evidence="5" id="KW-0010">Activator</keyword>
<dbReference type="GO" id="GO:0006355">
    <property type="term" value="P:regulation of DNA-templated transcription"/>
    <property type="evidence" value="ECO:0007669"/>
    <property type="project" value="InterPro"/>
</dbReference>
<evidence type="ECO:0000256" key="1">
    <source>
        <dbReference type="ARBA" id="ARBA00004123"/>
    </source>
</evidence>
<dbReference type="Pfam" id="PF08880">
    <property type="entry name" value="QLQ"/>
    <property type="match status" value="1"/>
</dbReference>
<feature type="compositionally biased region" description="Basic and acidic residues" evidence="6">
    <location>
        <begin position="275"/>
        <end position="286"/>
    </location>
</feature>
<comment type="function">
    <text evidence="5">Transcription activator.</text>
</comment>
<gene>
    <name evidence="9" type="ORF">PAHAL_9G137400</name>
</gene>
<dbReference type="GO" id="GO:0006351">
    <property type="term" value="P:DNA-templated transcription"/>
    <property type="evidence" value="ECO:0007669"/>
    <property type="project" value="UniProtKB-UniRule"/>
</dbReference>
<keyword evidence="5" id="KW-0805">Transcription regulation</keyword>
<dbReference type="AlphaFoldDB" id="A0A2S3IJY4"/>
<evidence type="ECO:0000256" key="5">
    <source>
        <dbReference type="RuleBase" id="RU367127"/>
    </source>
</evidence>
<evidence type="ECO:0000313" key="9">
    <source>
        <dbReference type="EMBL" id="PAN45721.1"/>
    </source>
</evidence>
<reference evidence="9" key="1">
    <citation type="submission" date="2018-04" db="EMBL/GenBank/DDBJ databases">
        <title>WGS assembly of Panicum hallii.</title>
        <authorList>
            <person name="Lovell J."/>
            <person name="Jenkins J."/>
            <person name="Lowry D."/>
            <person name="Mamidi S."/>
            <person name="Sreedasyam A."/>
            <person name="Weng X."/>
            <person name="Barry K."/>
            <person name="Bonette J."/>
            <person name="Campitelli B."/>
            <person name="Daum C."/>
            <person name="Gordon S."/>
            <person name="Gould B."/>
            <person name="Lipzen A."/>
            <person name="Macqueen A."/>
            <person name="Palacio-Mejia J."/>
            <person name="Plott C."/>
            <person name="Shakirov E."/>
            <person name="Shu S."/>
            <person name="Yoshinaga Y."/>
            <person name="Zane M."/>
            <person name="Rokhsar D."/>
            <person name="Grimwood J."/>
            <person name="Schmutz J."/>
            <person name="Juenger T."/>
        </authorList>
    </citation>
    <scope>NUCLEOTIDE SEQUENCE [LARGE SCALE GENOMIC DNA]</scope>
    <source>
        <strain evidence="9">FIL2</strain>
    </source>
</reference>
<dbReference type="PROSITE" id="PS51666">
    <property type="entry name" value="QLQ"/>
    <property type="match status" value="1"/>
</dbReference>
<evidence type="ECO:0000256" key="4">
    <source>
        <dbReference type="PROSITE-ProRule" id="PRU01002"/>
    </source>
</evidence>
<feature type="domain" description="QLQ" evidence="7">
    <location>
        <begin position="177"/>
        <end position="212"/>
    </location>
</feature>
<dbReference type="PROSITE" id="PS51667">
    <property type="entry name" value="WRC"/>
    <property type="match status" value="1"/>
</dbReference>
<comment type="domain">
    <text evidence="5">The QLQ domain and WRC domain may be involved in protein-protein interaction and DNA-binding, respectively.</text>
</comment>
<evidence type="ECO:0000259" key="7">
    <source>
        <dbReference type="PROSITE" id="PS51666"/>
    </source>
</evidence>
<feature type="region of interest" description="Disordered" evidence="6">
    <location>
        <begin position="470"/>
        <end position="503"/>
    </location>
</feature>
<evidence type="ECO:0000256" key="3">
    <source>
        <dbReference type="ARBA" id="ARBA00023242"/>
    </source>
</evidence>
<dbReference type="PANTHER" id="PTHR31602:SF92">
    <property type="entry name" value="GROWTH-REGULATING FACTOR 9"/>
    <property type="match status" value="1"/>
</dbReference>
<comment type="subcellular location">
    <subcellularLocation>
        <location evidence="1 4 5">Nucleus</location>
    </subcellularLocation>
</comment>
<dbReference type="SMART" id="SM00951">
    <property type="entry name" value="QLQ"/>
    <property type="match status" value="1"/>
</dbReference>
<dbReference type="EMBL" id="CM008054">
    <property type="protein sequence ID" value="PAN45721.1"/>
    <property type="molecule type" value="Genomic_DNA"/>
</dbReference>
<dbReference type="Proteomes" id="UP000243499">
    <property type="component" value="Chromosome 9"/>
</dbReference>
<dbReference type="GO" id="GO:0005524">
    <property type="term" value="F:ATP binding"/>
    <property type="evidence" value="ECO:0007669"/>
    <property type="project" value="UniProtKB-UniRule"/>
</dbReference>
<keyword evidence="3 4" id="KW-0539">Nucleus</keyword>
<dbReference type="InterPro" id="IPR014977">
    <property type="entry name" value="WRC_dom"/>
</dbReference>
<evidence type="ECO:0000256" key="6">
    <source>
        <dbReference type="SAM" id="MobiDB-lite"/>
    </source>
</evidence>
<dbReference type="InterPro" id="IPR031137">
    <property type="entry name" value="GRF"/>
</dbReference>
<feature type="compositionally biased region" description="Polar residues" evidence="6">
    <location>
        <begin position="335"/>
        <end position="352"/>
    </location>
</feature>
<dbReference type="InterPro" id="IPR014978">
    <property type="entry name" value="Gln-Leu-Gln_QLQ"/>
</dbReference>
<name>A0A2S3IJY4_9POAL</name>
<dbReference type="Pfam" id="PF08879">
    <property type="entry name" value="WRC"/>
    <property type="match status" value="1"/>
</dbReference>
<protein>
    <recommendedName>
        <fullName evidence="5">Growth-regulating factor</fullName>
    </recommendedName>
</protein>
<dbReference type="GO" id="GO:0032502">
    <property type="term" value="P:developmental process"/>
    <property type="evidence" value="ECO:0007669"/>
    <property type="project" value="InterPro"/>
</dbReference>
<evidence type="ECO:0000256" key="2">
    <source>
        <dbReference type="ARBA" id="ARBA00008122"/>
    </source>
</evidence>
<organism evidence="9">
    <name type="scientific">Panicum hallii</name>
    <dbReference type="NCBI Taxonomy" id="206008"/>
    <lineage>
        <taxon>Eukaryota</taxon>
        <taxon>Viridiplantae</taxon>
        <taxon>Streptophyta</taxon>
        <taxon>Embryophyta</taxon>
        <taxon>Tracheophyta</taxon>
        <taxon>Spermatophyta</taxon>
        <taxon>Magnoliopsida</taxon>
        <taxon>Liliopsida</taxon>
        <taxon>Poales</taxon>
        <taxon>Poaceae</taxon>
        <taxon>PACMAD clade</taxon>
        <taxon>Panicoideae</taxon>
        <taxon>Panicodae</taxon>
        <taxon>Paniceae</taxon>
        <taxon>Panicinae</taxon>
        <taxon>Panicum</taxon>
        <taxon>Panicum sect. Panicum</taxon>
    </lineage>
</organism>
<proteinExistence type="inferred from homology"/>
<feature type="compositionally biased region" description="Basic and acidic residues" evidence="6">
    <location>
        <begin position="488"/>
        <end position="497"/>
    </location>
</feature>
<accession>A0A2S3IJY4</accession>
<evidence type="ECO:0000259" key="8">
    <source>
        <dbReference type="PROSITE" id="PS51667"/>
    </source>
</evidence>
<feature type="short sequence motif" description="Bipartite nuclear localization signal" evidence="4">
    <location>
        <begin position="268"/>
        <end position="275"/>
    </location>
</feature>
<feature type="region of interest" description="Disordered" evidence="6">
    <location>
        <begin position="51"/>
        <end position="75"/>
    </location>
</feature>
<sequence>MKGPVLFKGHPLVPPKSHHTYPAWPVPPTRKAHPPSLLSLSLSLALHHPQKSTRLSVPNDAHHFHPRSTLSHQPEPPLLAQMSATEFRAAGAAAMELGELMGLQQGIGGTVPSPGEGDLGLLKRGGEAAAAAAFHPSPFLDEQKMLRFSKAAQALPSGLDLGRPNEQDFLLSRTKRPFTPSQWMELEHQALIYKYLHAKAPIPSSLLISISKSFRSSNRVSWRPLYQGYTNADSDPEPGRCRRTDGKKWRCSKEAMADHKYCERHINRNRHRSRKPVENQPKKTAKEAPAAAGSLPCAVSQGSLKKAKVNDSKPGTVSYWTDSLNRTMLSKEKANQPTEDNNIESLGNSTNRQPTLSLLSQLKQHNKPEKYSPAVDSQSISSDTILKAWESRNQQSHKSISSTQLHGAESLQSVLQNFSLAKNENTDSEKNKYSDSMLVSSTFYHLAQGPRTTCLTSNMTQVQADCISSSWEMPQGGPLGEILTNSKNSDDSNKKCESSSYGW</sequence>
<dbReference type="PANTHER" id="PTHR31602">
    <property type="entry name" value="GROWTH-REGULATING FACTOR 5"/>
    <property type="match status" value="1"/>
</dbReference>
<feature type="short sequence motif" description="Bipartite nuclear localization signal" evidence="4">
    <location>
        <begin position="240"/>
        <end position="250"/>
    </location>
</feature>
<feature type="domain" description="WRC" evidence="8">
    <location>
        <begin position="235"/>
        <end position="279"/>
    </location>
</feature>
<keyword evidence="5" id="KW-0804">Transcription</keyword>
<feature type="region of interest" description="Disordered" evidence="6">
    <location>
        <begin position="262"/>
        <end position="296"/>
    </location>
</feature>
<dbReference type="GO" id="GO:0005634">
    <property type="term" value="C:nucleus"/>
    <property type="evidence" value="ECO:0007669"/>
    <property type="project" value="UniProtKB-SubCell"/>
</dbReference>
<comment type="similarity">
    <text evidence="2 5">Belongs to the GRF family.</text>
</comment>